<feature type="domain" description="Thioredoxin" evidence="7">
    <location>
        <begin position="3"/>
        <end position="169"/>
    </location>
</feature>
<reference evidence="8 9" key="1">
    <citation type="submission" date="2023-04" db="EMBL/GenBank/DDBJ databases">
        <title>Genome of Basidiobolus ranarum AG-B5.</title>
        <authorList>
            <person name="Stajich J.E."/>
            <person name="Carter-House D."/>
            <person name="Gryganskyi A."/>
        </authorList>
    </citation>
    <scope>NUCLEOTIDE SEQUENCE [LARGE SCALE GENOMIC DNA]</scope>
    <source>
        <strain evidence="8 9">AG-B5</strain>
    </source>
</reference>
<accession>A0ABR2VWH9</accession>
<organism evidence="8 9">
    <name type="scientific">Basidiobolus ranarum</name>
    <dbReference type="NCBI Taxonomy" id="34480"/>
    <lineage>
        <taxon>Eukaryota</taxon>
        <taxon>Fungi</taxon>
        <taxon>Fungi incertae sedis</taxon>
        <taxon>Zoopagomycota</taxon>
        <taxon>Entomophthoromycotina</taxon>
        <taxon>Basidiobolomycetes</taxon>
        <taxon>Basidiobolales</taxon>
        <taxon>Basidiobolaceae</taxon>
        <taxon>Basidiobolus</taxon>
    </lineage>
</organism>
<dbReference type="Pfam" id="PF08534">
    <property type="entry name" value="Redoxin"/>
    <property type="match status" value="1"/>
</dbReference>
<evidence type="ECO:0000256" key="5">
    <source>
        <dbReference type="ARBA" id="ARBA00023284"/>
    </source>
</evidence>
<evidence type="ECO:0000256" key="4">
    <source>
        <dbReference type="ARBA" id="ARBA00023002"/>
    </source>
</evidence>
<dbReference type="SUPFAM" id="SSF52833">
    <property type="entry name" value="Thioredoxin-like"/>
    <property type="match status" value="1"/>
</dbReference>
<dbReference type="InterPro" id="IPR013766">
    <property type="entry name" value="Thioredoxin_domain"/>
</dbReference>
<keyword evidence="9" id="KW-1185">Reference proteome</keyword>
<name>A0ABR2VWH9_9FUNG</name>
<dbReference type="PANTHER" id="PTHR10430:SF16">
    <property type="entry name" value="PEROXIREDOXIN-5, MITOCHONDRIAL"/>
    <property type="match status" value="1"/>
</dbReference>
<dbReference type="InterPro" id="IPR013740">
    <property type="entry name" value="Redoxin"/>
</dbReference>
<keyword evidence="4 6" id="KW-0560">Oxidoreductase</keyword>
<comment type="function">
    <text evidence="6">Thiol-specific peroxidase that catalyzes the reduction of hydrogen peroxide and organic hydroperoxides to water and alcohols, respectively. Plays a role in cell protection against oxidative stress by detoxifying peroxides.</text>
</comment>
<keyword evidence="3 6" id="KW-0049">Antioxidant</keyword>
<sequence length="169" mass="18480">MSVEVGTVIPDITLKYCQYDASLPADACGRPQDFHTHEKLKGKKAVIFAVPGAFTPTCHNDHLPGYLKKYDQLKSNKVDLVICLAANDAFVMDAWGKAQKVQDKILMVSDGNLEFTKKLGLTMDARGFAMGERTQRFAMIVDNLKVTWIGVENGSGVEVSGVDSVLSNL</sequence>
<keyword evidence="5 6" id="KW-0676">Redox-active center</keyword>
<dbReference type="EMBL" id="JASJQH010007505">
    <property type="protein sequence ID" value="KAK9708127.1"/>
    <property type="molecule type" value="Genomic_DNA"/>
</dbReference>
<dbReference type="CDD" id="cd03013">
    <property type="entry name" value="PRX5_like"/>
    <property type="match status" value="1"/>
</dbReference>
<evidence type="ECO:0000256" key="2">
    <source>
        <dbReference type="ARBA" id="ARBA00022559"/>
    </source>
</evidence>
<evidence type="ECO:0000313" key="8">
    <source>
        <dbReference type="EMBL" id="KAK9708127.1"/>
    </source>
</evidence>
<protein>
    <submittedName>
        <fullName evidence="8">Peroxiredoxin type-2</fullName>
    </submittedName>
</protein>
<dbReference type="PROSITE" id="PS51352">
    <property type="entry name" value="THIOREDOXIN_2"/>
    <property type="match status" value="1"/>
</dbReference>
<evidence type="ECO:0000256" key="1">
    <source>
        <dbReference type="ARBA" id="ARBA00010505"/>
    </source>
</evidence>
<comment type="caution">
    <text evidence="8">The sequence shown here is derived from an EMBL/GenBank/DDBJ whole genome shotgun (WGS) entry which is preliminary data.</text>
</comment>
<evidence type="ECO:0000313" key="9">
    <source>
        <dbReference type="Proteomes" id="UP001479436"/>
    </source>
</evidence>
<dbReference type="Gene3D" id="3.40.30.10">
    <property type="entry name" value="Glutaredoxin"/>
    <property type="match status" value="1"/>
</dbReference>
<evidence type="ECO:0000256" key="6">
    <source>
        <dbReference type="RuleBase" id="RU366011"/>
    </source>
</evidence>
<dbReference type="PANTHER" id="PTHR10430">
    <property type="entry name" value="PEROXIREDOXIN"/>
    <property type="match status" value="1"/>
</dbReference>
<dbReference type="InterPro" id="IPR036249">
    <property type="entry name" value="Thioredoxin-like_sf"/>
</dbReference>
<evidence type="ECO:0000259" key="7">
    <source>
        <dbReference type="PROSITE" id="PS51352"/>
    </source>
</evidence>
<gene>
    <name evidence="8" type="primary">AHP1_2</name>
    <name evidence="8" type="ORF">K7432_009801</name>
</gene>
<dbReference type="Proteomes" id="UP001479436">
    <property type="component" value="Unassembled WGS sequence"/>
</dbReference>
<proteinExistence type="inferred from homology"/>
<dbReference type="InterPro" id="IPR037944">
    <property type="entry name" value="PRX5-like"/>
</dbReference>
<comment type="similarity">
    <text evidence="1 6">Belongs to the peroxiredoxin family. Prx5 subfamily.</text>
</comment>
<evidence type="ECO:0000256" key="3">
    <source>
        <dbReference type="ARBA" id="ARBA00022862"/>
    </source>
</evidence>
<keyword evidence="2 6" id="KW-0575">Peroxidase</keyword>